<sequence length="173" mass="20292">MSRALVNRTIVSFEPIPFLRVLEMHPPERIARVLKLPMSILESWGYSIPPVWSQYIRESEDFTREVIRRHMRYETACAVLRIKRRSQDDLLLPHRYEHPFLPEHESLRLEYTYRGFVACEPIGSQQDTHVIMPGLDAMLGVGYQCRSHLLPQKPSDRNVRGILSAWREKHAAC</sequence>
<comment type="caution">
    <text evidence="1">The sequence shown here is derived from an EMBL/GenBank/DDBJ whole genome shotgun (WGS) entry which is preliminary data.</text>
</comment>
<evidence type="ECO:0000313" key="1">
    <source>
        <dbReference type="EMBL" id="OQX10518.1"/>
    </source>
</evidence>
<dbReference type="Proteomes" id="UP000192491">
    <property type="component" value="Unassembled WGS sequence"/>
</dbReference>
<proteinExistence type="predicted"/>
<evidence type="ECO:0000313" key="2">
    <source>
        <dbReference type="Proteomes" id="UP000192491"/>
    </source>
</evidence>
<name>A0A1Y1QP76_9GAMM</name>
<dbReference type="AlphaFoldDB" id="A0A1Y1QP76"/>
<protein>
    <submittedName>
        <fullName evidence="1">Uncharacterized protein</fullName>
    </submittedName>
</protein>
<accession>A0A1Y1QP76</accession>
<dbReference type="EMBL" id="MTEJ01000111">
    <property type="protein sequence ID" value="OQX10518.1"/>
    <property type="molecule type" value="Genomic_DNA"/>
</dbReference>
<gene>
    <name evidence="1" type="ORF">BWK73_20240</name>
</gene>
<reference evidence="1 2" key="1">
    <citation type="submission" date="2017-01" db="EMBL/GenBank/DDBJ databases">
        <title>Novel large sulfur bacteria in the metagenomes of groundwater-fed chemosynthetic microbial mats in the Lake Huron basin.</title>
        <authorList>
            <person name="Sharrar A.M."/>
            <person name="Flood B.E."/>
            <person name="Bailey J.V."/>
            <person name="Jones D.S."/>
            <person name="Biddanda B."/>
            <person name="Ruberg S.A."/>
            <person name="Marcus D.N."/>
            <person name="Dick G.J."/>
        </authorList>
    </citation>
    <scope>NUCLEOTIDE SEQUENCE [LARGE SCALE GENOMIC DNA]</scope>
    <source>
        <strain evidence="1">A8</strain>
    </source>
</reference>
<organism evidence="1 2">
    <name type="scientific">Thiothrix lacustris</name>
    <dbReference type="NCBI Taxonomy" id="525917"/>
    <lineage>
        <taxon>Bacteria</taxon>
        <taxon>Pseudomonadati</taxon>
        <taxon>Pseudomonadota</taxon>
        <taxon>Gammaproteobacteria</taxon>
        <taxon>Thiotrichales</taxon>
        <taxon>Thiotrichaceae</taxon>
        <taxon>Thiothrix</taxon>
    </lineage>
</organism>